<dbReference type="FunFam" id="1.10.1900.40:FF:000001">
    <property type="entry name" value="Erythrocyte membrane protein 1"/>
    <property type="match status" value="1"/>
</dbReference>
<feature type="compositionally biased region" description="Basic and acidic residues" evidence="2">
    <location>
        <begin position="2009"/>
        <end position="2018"/>
    </location>
</feature>
<dbReference type="Proteomes" id="UP000030708">
    <property type="component" value="Unassembled WGS sequence"/>
</dbReference>
<feature type="region of interest" description="Disordered" evidence="2">
    <location>
        <begin position="1947"/>
        <end position="2065"/>
    </location>
</feature>
<dbReference type="InterPro" id="IPR044932">
    <property type="entry name" value="PfEMP1_ATS_sf"/>
</dbReference>
<feature type="domain" description="Duffy-binding-like" evidence="3">
    <location>
        <begin position="1816"/>
        <end position="1955"/>
    </location>
</feature>
<dbReference type="FunFam" id="1.20.1310.20:FF:000001">
    <property type="entry name" value="Erythrocyte membrane protein 1, PfEMP1"/>
    <property type="match status" value="1"/>
</dbReference>
<dbReference type="Pfam" id="PF03011">
    <property type="entry name" value="PFEMP"/>
    <property type="match status" value="2"/>
</dbReference>
<feature type="non-terminal residue" evidence="9">
    <location>
        <position position="2226"/>
    </location>
</feature>
<feature type="coiled-coil region" evidence="1">
    <location>
        <begin position="381"/>
        <end position="408"/>
    </location>
</feature>
<feature type="compositionally biased region" description="Polar residues" evidence="2">
    <location>
        <begin position="1308"/>
        <end position="1321"/>
    </location>
</feature>
<dbReference type="FunFam" id="1.20.58.830:FF:000005">
    <property type="entry name" value="Erythrocyte membrane protein 1, PfEMP1"/>
    <property type="match status" value="1"/>
</dbReference>
<feature type="compositionally biased region" description="Pro residues" evidence="2">
    <location>
        <begin position="2050"/>
        <end position="2061"/>
    </location>
</feature>
<dbReference type="InterPro" id="IPR029211">
    <property type="entry name" value="PfEMP1_ATS"/>
</dbReference>
<dbReference type="InterPro" id="IPR029210">
    <property type="entry name" value="PfEMP1_NTS"/>
</dbReference>
<dbReference type="Pfam" id="PF15447">
    <property type="entry name" value="NTS"/>
    <property type="match status" value="1"/>
</dbReference>
<feature type="domain" description="Duffy-binding-like" evidence="8">
    <location>
        <begin position="318"/>
        <end position="488"/>
    </location>
</feature>
<evidence type="ECO:0000256" key="1">
    <source>
        <dbReference type="SAM" id="Coils"/>
    </source>
</evidence>
<reference evidence="9 10" key="2">
    <citation type="submission" date="2013-02" db="EMBL/GenBank/DDBJ databases">
        <title>The Genome Sequence of Plasmodium falciparum Tanzania (2000708).</title>
        <authorList>
            <consortium name="The Broad Institute Genome Sequencing Platform"/>
            <consortium name="The Broad Institute Genome Sequencing Center for Infectious Disease"/>
            <person name="Neafsey D."/>
            <person name="Cheeseman I."/>
            <person name="Volkman S."/>
            <person name="Adams J."/>
            <person name="Walker B."/>
            <person name="Young S.K."/>
            <person name="Zeng Q."/>
            <person name="Gargeya S."/>
            <person name="Fitzgerald M."/>
            <person name="Haas B."/>
            <person name="Abouelleil A."/>
            <person name="Alvarado L."/>
            <person name="Arachchi H.M."/>
            <person name="Berlin A.M."/>
            <person name="Chapman S.B."/>
            <person name="Dewar J."/>
            <person name="Goldberg J."/>
            <person name="Griggs A."/>
            <person name="Gujja S."/>
            <person name="Hansen M."/>
            <person name="Howarth C."/>
            <person name="Imamovic A."/>
            <person name="Larimer J."/>
            <person name="McCowan C."/>
            <person name="Murphy C."/>
            <person name="Neiman D."/>
            <person name="Pearson M."/>
            <person name="Priest M."/>
            <person name="Roberts A."/>
            <person name="Saif S."/>
            <person name="Shea T."/>
            <person name="Sisk P."/>
            <person name="Sykes S."/>
            <person name="Wortman J."/>
            <person name="Nusbaum C."/>
            <person name="Birren B."/>
        </authorList>
    </citation>
    <scope>NUCLEOTIDE SEQUENCE [LARGE SCALE GENOMIC DNA]</scope>
    <source>
        <strain evidence="10">Tanzania (2000708)</strain>
    </source>
</reference>
<evidence type="ECO:0000256" key="2">
    <source>
        <dbReference type="SAM" id="MobiDB-lite"/>
    </source>
</evidence>
<dbReference type="Pfam" id="PF05424">
    <property type="entry name" value="Duffy_binding"/>
    <property type="match status" value="3"/>
</dbReference>
<feature type="region of interest" description="Disordered" evidence="2">
    <location>
        <begin position="1308"/>
        <end position="1329"/>
    </location>
</feature>
<sequence>MAPQIGGRGGDNADKYKNATNVKELLDMIGENVYKEKVKTEAQTYKGELEGSLSLASIFGVETGGTNETCDLVQKYYKHPNGGDKGKRYPCTELSGIYVERFSNTLGGQCTDSKIEGNINNCGACAPYRRLHLCHHNLESISDYDSNARHKLLLEVCMAAKYEGESLTRYNPIYQTIYKDYGSTMCTELARSFADIGDIIRGRDPFYGNTHESKQREKLEENLQKIFKQIHDKLNDSIKSKYNDDAKKNYYKLREDWWTANRETVWKALTCDARNNAEYFRQKACAGKTPTDDKCRCKGDQVPTYFDYVPQYLRWFEEWAEDFCRLRKRKLENAIKNCRNDEEQRYCSGNGYNCKETIRAENKLVEGDDCHKCSVACKPFVEWLDNQQKEFEKQKNKYTQEMEKYANGASNGTTTTTKQTSNGPINNLYVKEFYEQLQSGYGDVNAFLELLSKETACQKHPKVEVKGRKADHVDFKKHEANETFCRTEYCKPCPLCGLKLKIPPWEAIDESKCTIGKIKTFDENNSTPINLIVKDVTGTSIVDKLGGLCNDPSNKNIQKWKCYYQKGDKKEVIPRSNDCVLQDGNQHKLQERTIHSFKSLFWHWITEMLKDSIDWSKELDKCINNENATKCIKWCKTPCECYKKWVKRMKEEWGDIKKHFHKEKNLPDNRHFTTLEIYLEQEFLPSIEEAYGNDEAIENIEELLEERRTHADSELNNKEKKDIIDYLLEHEGKDAEKCTTTHNDNECPEERKQYINPCSEHVNKPTASVKDIARKMKSNARRQLGISGRKALKGDASQGKYKCNVKASDFKNNLCGITQKHSNAIGASNNPYNGKGNGKDQRFKIETQWKDAMEKNKEIKLYLPPRREHMCTSNLEHLNTGNNGLSNSSIASNSLLGYVLLAAKEEADYIKNNYKDTNDNKGICRAIRYSFADIGDIIRGRDLWDDKDQAQLQGHLKTIFGKIKENIDDDDIKDKYKESEPYKQLREDWWEANRYQVWNAMKCATKNSKIPCHGMPVEDYIPQRLRWMTEWAEWFCKEQYSLYDELEEKCMQCKKDDGKNCWKGKSECNKCDKQCKEYGKNIKTWKDQWEKLSDKYLTLYLYAQNDARNPGPTAIGDANDQRMIAFFKELQEANGDNELFVTTSPYFTAEGYIHQEMGPNVGCQKQTKFCNGGDNYAFSSKPKEYATACTCKDRDKPPPPPPPAPVVDVCKIVDDLFKDVTTLTNACPTKYGKTAPTSWKCIPTSGDEKATSDKGSEPKSRTTRSTPETATGGPAADGGKDGATGGLCIPPRRRKLYIDKIKKWAEKQTQQHTAASNSTLPTPAGTPSRAQDPLLAAFVESAAVETFFLWHKYKEEKKREKKEKEEAETGLVQRETSADTEQNKLKKGNIPDDFLRQMFYTLGDYRDICVGVKDNDVINALKSDGIDMQKIQEKIEQILPTSGNKETGVSPLPKPGGQPITREKWWNQNAKHIWEGMICALTYKDSGGKEQAPTQIDGAQNLFQQLKTQYGDYKNVKLDDTSGAKPKPTEDTSSHSGDDPINTPKLKDFVKLPPFFRWLHEWGNEFCVKRTEMLGKIRGECTDGGGSYTDRYCGGDGFDCTEKPPSEDNTFSGFQCPSCGKSCGLYKTWIEKKKTEYENQQKAYEQQKTKCQSKSEGGDNGFCKTLQENAAEFLQKLGSCSKTDNDNGKGKIDFKDTNETFGHAKDCDPCPIFGVKCINGVCNGGHTKGRCNGKTTITANDIGNGVDSTVLDMHVSDKSATTFPDGLQDACGSANIFKGIRKEQWLCRKFCGYDVCTLKNGNGVTDAKKYIQIRTLFKSWVENFLKDFNKINAKISHCTKNGEQIICTNRCVKKWVEKKTEEWPRIRDRYLKPYQNADGNDMKSLVRTFLEGLQSQIDATIKKAIQPCKIISNFESKQCNDTANSQNGNDNDLVLCLLDKLGERATSCQTQQENSDEQPNCADNSPSLDEEPLEEENPENKIGQRPSFCPQTPAQQEETDGTCDAVAPSKDEKPKGEQESSGPTGPPEPEPEPEQELEPEPESPQEQTPPSRPQPQPPQPDLSPLTTALVTSTLAWSVGIGFATFTYFYLKVNGNLINDSLNSNNVDIYDEVLKRKENELFGTKHPKHTNTHNVAKNTNNDPIDNQLDLFHTWLDRHRDMCEKWNNKEELLDKLKEEWNKDNDRANVPNDNKTLNTNVSIQIDMDHGKPKKEFTNMDTNMDTPTMH</sequence>
<feature type="domain" description="Duffy-antigen binding" evidence="4">
    <location>
        <begin position="123"/>
        <end position="314"/>
    </location>
</feature>
<reference evidence="9 10" key="1">
    <citation type="submission" date="2013-02" db="EMBL/GenBank/DDBJ databases">
        <title>The Genome Annotation of Plasmodium falciparum Tanzania (2000708).</title>
        <authorList>
            <consortium name="The Broad Institute Genome Sequencing Platform"/>
            <consortium name="The Broad Institute Genome Sequencing Center for Infectious Disease"/>
            <person name="Neafsey D."/>
            <person name="Hoffman S."/>
            <person name="Volkman S."/>
            <person name="Rosenthal P."/>
            <person name="Walker B."/>
            <person name="Young S.K."/>
            <person name="Zeng Q."/>
            <person name="Gargeya S."/>
            <person name="Fitzgerald M."/>
            <person name="Haas B."/>
            <person name="Abouelleil A."/>
            <person name="Allen A.W."/>
            <person name="Alvarado L."/>
            <person name="Arachchi H.M."/>
            <person name="Berlin A.M."/>
            <person name="Chapman S.B."/>
            <person name="Gainer-Dewar J."/>
            <person name="Goldberg J."/>
            <person name="Griggs A."/>
            <person name="Gujja S."/>
            <person name="Hansen M."/>
            <person name="Howarth C."/>
            <person name="Imamovic A."/>
            <person name="Ireland A."/>
            <person name="Larimer J."/>
            <person name="McCowan C."/>
            <person name="Murphy C."/>
            <person name="Pearson M."/>
            <person name="Poon T.W."/>
            <person name="Priest M."/>
            <person name="Roberts A."/>
            <person name="Saif S."/>
            <person name="Shea T."/>
            <person name="Sisk P."/>
            <person name="Sykes S."/>
            <person name="Wortman J."/>
            <person name="Nusbaum C."/>
            <person name="Birren B."/>
        </authorList>
    </citation>
    <scope>NUCLEOTIDE SEQUENCE [LARGE SCALE GENOMIC DNA]</scope>
    <source>
        <strain evidence="10">Tanzania (2000708)</strain>
    </source>
</reference>
<feature type="region of interest" description="Disordered" evidence="2">
    <location>
        <begin position="1517"/>
        <end position="1545"/>
    </location>
</feature>
<dbReference type="Pfam" id="PF15445">
    <property type="entry name" value="ATS"/>
    <property type="match status" value="1"/>
</dbReference>
<dbReference type="EMBL" id="KI927005">
    <property type="protein sequence ID" value="ETW32901.1"/>
    <property type="molecule type" value="Genomic_DNA"/>
</dbReference>
<evidence type="ECO:0000259" key="3">
    <source>
        <dbReference type="Pfam" id="PF03011"/>
    </source>
</evidence>
<feature type="domain" description="Duffy-antigen binding" evidence="4">
    <location>
        <begin position="861"/>
        <end position="1026"/>
    </location>
</feature>
<evidence type="ECO:0000259" key="6">
    <source>
        <dbReference type="Pfam" id="PF15447"/>
    </source>
</evidence>
<evidence type="ECO:0000259" key="7">
    <source>
        <dbReference type="Pfam" id="PF18562"/>
    </source>
</evidence>
<feature type="compositionally biased region" description="Acidic residues" evidence="2">
    <location>
        <begin position="1968"/>
        <end position="1977"/>
    </location>
</feature>
<dbReference type="InterPro" id="IPR004258">
    <property type="entry name" value="DBL"/>
</dbReference>
<dbReference type="Gene3D" id="1.20.58.830">
    <property type="match status" value="3"/>
</dbReference>
<feature type="region of interest" description="Disordered" evidence="2">
    <location>
        <begin position="1242"/>
        <end position="1289"/>
    </location>
</feature>
<dbReference type="InterPro" id="IPR042202">
    <property type="entry name" value="Duffy-ag-bd_sf"/>
</dbReference>
<gene>
    <name evidence="9" type="ORF">PFTANZ_06380</name>
</gene>
<dbReference type="InterPro" id="IPR041480">
    <property type="entry name" value="CIDR1_gamma"/>
</dbReference>
<dbReference type="Gene3D" id="1.20.1310.20">
    <property type="entry name" value="Duffy-antigen binding domain"/>
    <property type="match status" value="3"/>
</dbReference>
<dbReference type="Pfam" id="PF22672">
    <property type="entry name" value="DBL_C"/>
    <property type="match status" value="2"/>
</dbReference>
<dbReference type="GO" id="GO:0046789">
    <property type="term" value="F:host cell surface receptor binding"/>
    <property type="evidence" value="ECO:0007669"/>
    <property type="project" value="InterPro"/>
</dbReference>
<accession>A0A024VYE2</accession>
<protein>
    <recommendedName>
        <fullName evidence="11">Erythrocyte membrane protein 1, PfEMP1</fullName>
    </recommendedName>
</protein>
<feature type="coiled-coil region" evidence="1">
    <location>
        <begin position="209"/>
        <end position="236"/>
    </location>
</feature>
<dbReference type="Gene3D" id="1.20.58.1930">
    <property type="match status" value="2"/>
</dbReference>
<feature type="region of interest" description="Disordered" evidence="2">
    <location>
        <begin position="1358"/>
        <end position="1385"/>
    </location>
</feature>
<feature type="compositionally biased region" description="Polar residues" evidence="2">
    <location>
        <begin position="1947"/>
        <end position="1963"/>
    </location>
</feature>
<feature type="domain" description="Cysteine-rich interdomain region 1 gamma" evidence="7">
    <location>
        <begin position="1748"/>
        <end position="1800"/>
    </location>
</feature>
<keyword evidence="1" id="KW-0175">Coiled coil</keyword>
<dbReference type="SUPFAM" id="SSF140924">
    <property type="entry name" value="Duffy binding domain-like"/>
    <property type="match status" value="5"/>
</dbReference>
<dbReference type="Pfam" id="PF18562">
    <property type="entry name" value="CIDR1_gamma"/>
    <property type="match status" value="1"/>
</dbReference>
<dbReference type="InterPro" id="IPR008602">
    <property type="entry name" value="Duffy-antigen-binding"/>
</dbReference>
<feature type="compositionally biased region" description="Basic and acidic residues" evidence="2">
    <location>
        <begin position="1517"/>
        <end position="1538"/>
    </location>
</feature>
<feature type="domain" description="Duffy-antigen binding" evidence="4">
    <location>
        <begin position="1286"/>
        <end position="1491"/>
    </location>
</feature>
<evidence type="ECO:0008006" key="11">
    <source>
        <dbReference type="Google" id="ProtNLM"/>
    </source>
</evidence>
<feature type="domain" description="Duffy-binding-like" evidence="8">
    <location>
        <begin position="1561"/>
        <end position="1705"/>
    </location>
</feature>
<evidence type="ECO:0000259" key="8">
    <source>
        <dbReference type="Pfam" id="PF22672"/>
    </source>
</evidence>
<feature type="domain" description="Plasmodium falciparum erythrocyte membrane protein 1 acidic terminal segment" evidence="5">
    <location>
        <begin position="2095"/>
        <end position="2225"/>
    </location>
</feature>
<feature type="domain" description="Duffy-binding-like" evidence="3">
    <location>
        <begin position="600"/>
        <end position="745"/>
    </location>
</feature>
<evidence type="ECO:0000259" key="4">
    <source>
        <dbReference type="Pfam" id="PF05424"/>
    </source>
</evidence>
<feature type="compositionally biased region" description="Acidic residues" evidence="2">
    <location>
        <begin position="2029"/>
        <end position="2043"/>
    </location>
</feature>
<feature type="compositionally biased region" description="Basic and acidic residues" evidence="2">
    <location>
        <begin position="1246"/>
        <end position="1260"/>
    </location>
</feature>
<dbReference type="Gene3D" id="1.10.1900.40">
    <property type="entry name" value="Acidic terminal segments, variant surface antigen of PfEMP1"/>
    <property type="match status" value="1"/>
</dbReference>
<dbReference type="GO" id="GO:0016020">
    <property type="term" value="C:membrane"/>
    <property type="evidence" value="ECO:0007669"/>
    <property type="project" value="InterPro"/>
</dbReference>
<organism evidence="9 10">
    <name type="scientific">Plasmodium falciparum Tanzania</name>
    <name type="common">2000708</name>
    <dbReference type="NCBI Taxonomy" id="1036725"/>
    <lineage>
        <taxon>Eukaryota</taxon>
        <taxon>Sar</taxon>
        <taxon>Alveolata</taxon>
        <taxon>Apicomplexa</taxon>
        <taxon>Aconoidasida</taxon>
        <taxon>Haemosporida</taxon>
        <taxon>Plasmodiidae</taxon>
        <taxon>Plasmodium</taxon>
        <taxon>Plasmodium (Laverania)</taxon>
    </lineage>
</organism>
<feature type="coiled-coil region" evidence="1">
    <location>
        <begin position="693"/>
        <end position="721"/>
    </location>
</feature>
<feature type="domain" description="Plasmodium falciparum erythrocyte membrane protein-1 N-terminal segment" evidence="6">
    <location>
        <begin position="22"/>
        <end position="57"/>
    </location>
</feature>
<proteinExistence type="predicted"/>
<feature type="compositionally biased region" description="Basic and acidic residues" evidence="2">
    <location>
        <begin position="1358"/>
        <end position="1367"/>
    </location>
</feature>
<evidence type="ECO:0000259" key="5">
    <source>
        <dbReference type="Pfam" id="PF15445"/>
    </source>
</evidence>
<name>A0A024VYE2_PLAFA</name>
<evidence type="ECO:0000313" key="9">
    <source>
        <dbReference type="EMBL" id="ETW32901.1"/>
    </source>
</evidence>
<dbReference type="InterPro" id="IPR054595">
    <property type="entry name" value="DBL_C"/>
</dbReference>
<evidence type="ECO:0000313" key="10">
    <source>
        <dbReference type="Proteomes" id="UP000030708"/>
    </source>
</evidence>
<dbReference type="FunFam" id="1.20.58.1930:FF:000001">
    <property type="entry name" value="Erythrocyte membrane protein 1, PfEMP1"/>
    <property type="match status" value="1"/>
</dbReference>
<dbReference type="OrthoDB" id="378917at2759"/>